<dbReference type="EMBL" id="CP019607">
    <property type="protein sequence ID" value="AQP50012.1"/>
    <property type="molecule type" value="Genomic_DNA"/>
</dbReference>
<evidence type="ECO:0000256" key="1">
    <source>
        <dbReference type="ARBA" id="ARBA00007197"/>
    </source>
</evidence>
<proteinExistence type="inferred from homology"/>
<comment type="subunit">
    <text evidence="4">Homodimer. Part of the ribosomal stalk of the 50S ribosomal subunit. Forms a multimeric L10(L12)X complex, where L10 forms an elongated spine to which 2 to 4 L12 dimers bind in a sequential fashion. Binds GTP-bound translation factors.</text>
</comment>
<dbReference type="PANTHER" id="PTHR45987:SF4">
    <property type="entry name" value="LARGE RIBOSOMAL SUBUNIT PROTEIN BL12M"/>
    <property type="match status" value="1"/>
</dbReference>
<dbReference type="GO" id="GO:0006412">
    <property type="term" value="P:translation"/>
    <property type="evidence" value="ECO:0007669"/>
    <property type="project" value="UniProtKB-UniRule"/>
</dbReference>
<dbReference type="GO" id="GO:0003729">
    <property type="term" value="F:mRNA binding"/>
    <property type="evidence" value="ECO:0007669"/>
    <property type="project" value="TreeGrafter"/>
</dbReference>
<dbReference type="AlphaFoldDB" id="A0A1Q2CV73"/>
<feature type="domain" description="Large ribosomal subunit protein bL12 oligomerization" evidence="6">
    <location>
        <begin position="5"/>
        <end position="51"/>
    </location>
</feature>
<dbReference type="OrthoDB" id="9811748at2"/>
<dbReference type="RefSeq" id="WP_077347875.1">
    <property type="nucleotide sequence ID" value="NZ_CP019607.1"/>
</dbReference>
<dbReference type="FunFam" id="3.30.1390.10:FF:000001">
    <property type="entry name" value="50S ribosomal protein L7/L12"/>
    <property type="match status" value="1"/>
</dbReference>
<comment type="function">
    <text evidence="4">Forms part of the ribosomal stalk which helps the ribosome interact with GTP-bound translation factors. Is thus essential for accurate translation.</text>
</comment>
<gene>
    <name evidence="4" type="primary">rplL</name>
    <name evidence="7" type="ORF">BW733_03325</name>
</gene>
<keyword evidence="3 4" id="KW-0687">Ribonucleoprotein</keyword>
<dbReference type="NCBIfam" id="TIGR00855">
    <property type="entry name" value="L12"/>
    <property type="match status" value="1"/>
</dbReference>
<dbReference type="GO" id="GO:0022625">
    <property type="term" value="C:cytosolic large ribosomal subunit"/>
    <property type="evidence" value="ECO:0007669"/>
    <property type="project" value="TreeGrafter"/>
</dbReference>
<evidence type="ECO:0000256" key="3">
    <source>
        <dbReference type="ARBA" id="ARBA00023274"/>
    </source>
</evidence>
<dbReference type="SUPFAM" id="SSF54736">
    <property type="entry name" value="ClpS-like"/>
    <property type="match status" value="1"/>
</dbReference>
<dbReference type="KEGG" id="tfa:BW733_03325"/>
<accession>A0A1Q2CV73</accession>
<evidence type="ECO:0000259" key="5">
    <source>
        <dbReference type="Pfam" id="PF00542"/>
    </source>
</evidence>
<dbReference type="STRING" id="399497.BW733_03325"/>
<dbReference type="Pfam" id="PF16320">
    <property type="entry name" value="Ribosomal_L12_N"/>
    <property type="match status" value="1"/>
</dbReference>
<dbReference type="GO" id="GO:0003735">
    <property type="term" value="F:structural constituent of ribosome"/>
    <property type="evidence" value="ECO:0007669"/>
    <property type="project" value="InterPro"/>
</dbReference>
<dbReference type="Proteomes" id="UP000188235">
    <property type="component" value="Chromosome"/>
</dbReference>
<sequence>MAKLTNDELLDAFKEMTLIELSEFVKLFEDTFEVTAAAPVAVAAAAAPAAGGGDAGDAAEEGSDKVDVILTSGGDKKIAVIKEVRALTSLGLKEAKDLVEGAPKPVLEGVDKETAAKAKEALEAAGGSVEVK</sequence>
<keyword evidence="8" id="KW-1185">Reference proteome</keyword>
<evidence type="ECO:0000256" key="4">
    <source>
        <dbReference type="HAMAP-Rule" id="MF_00368"/>
    </source>
</evidence>
<organism evidence="7 8">
    <name type="scientific">Tessaracoccus flavescens</name>
    <dbReference type="NCBI Taxonomy" id="399497"/>
    <lineage>
        <taxon>Bacteria</taxon>
        <taxon>Bacillati</taxon>
        <taxon>Actinomycetota</taxon>
        <taxon>Actinomycetes</taxon>
        <taxon>Propionibacteriales</taxon>
        <taxon>Propionibacteriaceae</taxon>
        <taxon>Tessaracoccus</taxon>
    </lineage>
</organism>
<reference evidence="7 8" key="1">
    <citation type="journal article" date="2008" name="Int. J. Syst. Evol. Microbiol.">
        <title>Tessaracoccus flavescens sp. nov., isolated from marine sediment.</title>
        <authorList>
            <person name="Lee D.W."/>
            <person name="Lee S.D."/>
        </authorList>
    </citation>
    <scope>NUCLEOTIDE SEQUENCE [LARGE SCALE GENOMIC DNA]</scope>
    <source>
        <strain evidence="7 8">SST-39T</strain>
    </source>
</reference>
<comment type="similarity">
    <text evidence="1 4">Belongs to the bacterial ribosomal protein bL12 family.</text>
</comment>
<name>A0A1Q2CV73_9ACTN</name>
<dbReference type="CDD" id="cd00387">
    <property type="entry name" value="Ribosomal_L7_L12"/>
    <property type="match status" value="1"/>
</dbReference>
<dbReference type="Pfam" id="PF00542">
    <property type="entry name" value="Ribosomal_L12"/>
    <property type="match status" value="1"/>
</dbReference>
<dbReference type="InterPro" id="IPR008932">
    <property type="entry name" value="Ribosomal_bL12_oligo"/>
</dbReference>
<dbReference type="HAMAP" id="MF_00368">
    <property type="entry name" value="Ribosomal_bL12"/>
    <property type="match status" value="1"/>
</dbReference>
<dbReference type="InterPro" id="IPR014719">
    <property type="entry name" value="Ribosomal_bL12_C/ClpS-like"/>
</dbReference>
<evidence type="ECO:0000259" key="6">
    <source>
        <dbReference type="Pfam" id="PF16320"/>
    </source>
</evidence>
<dbReference type="Gene3D" id="3.30.1390.10">
    <property type="match status" value="1"/>
</dbReference>
<protein>
    <recommendedName>
        <fullName evidence="4">Large ribosomal subunit protein bL12</fullName>
    </recommendedName>
</protein>
<evidence type="ECO:0000313" key="8">
    <source>
        <dbReference type="Proteomes" id="UP000188235"/>
    </source>
</evidence>
<dbReference type="SUPFAM" id="SSF48300">
    <property type="entry name" value="Ribosomal protein L7/12, oligomerisation (N-terminal) domain"/>
    <property type="match status" value="1"/>
</dbReference>
<dbReference type="FunFam" id="1.20.5.710:FF:000005">
    <property type="entry name" value="50S ribosomal protein L7/L12"/>
    <property type="match status" value="1"/>
</dbReference>
<dbReference type="InterPro" id="IPR013823">
    <property type="entry name" value="Ribosomal_bL12_C"/>
</dbReference>
<dbReference type="InterPro" id="IPR036235">
    <property type="entry name" value="Ribosomal_bL12_oligo_N_sf"/>
</dbReference>
<dbReference type="InterPro" id="IPR000206">
    <property type="entry name" value="Ribosomal_bL12"/>
</dbReference>
<feature type="domain" description="Large ribosomal subunit protein bL12 C-terminal" evidence="5">
    <location>
        <begin position="66"/>
        <end position="132"/>
    </location>
</feature>
<evidence type="ECO:0000256" key="2">
    <source>
        <dbReference type="ARBA" id="ARBA00022980"/>
    </source>
</evidence>
<dbReference type="Gene3D" id="1.20.5.710">
    <property type="entry name" value="Single helix bin"/>
    <property type="match status" value="1"/>
</dbReference>
<keyword evidence="2 4" id="KW-0689">Ribosomal protein</keyword>
<dbReference type="PANTHER" id="PTHR45987">
    <property type="entry name" value="39S RIBOSOMAL PROTEIN L12"/>
    <property type="match status" value="1"/>
</dbReference>
<evidence type="ECO:0000313" key="7">
    <source>
        <dbReference type="EMBL" id="AQP50012.1"/>
    </source>
</evidence>